<dbReference type="GeneID" id="31357422"/>
<dbReference type="EMBL" id="ADBJ01000008">
    <property type="protein sequence ID" value="EFA84903.1"/>
    <property type="molecule type" value="Genomic_DNA"/>
</dbReference>
<evidence type="ECO:0000313" key="1">
    <source>
        <dbReference type="EMBL" id="EFA84903.1"/>
    </source>
</evidence>
<comment type="caution">
    <text evidence="1">The sequence shown here is derived from an EMBL/GenBank/DDBJ whole genome shotgun (WGS) entry which is preliminary data.</text>
</comment>
<dbReference type="RefSeq" id="XP_020437013.1">
    <property type="nucleotide sequence ID" value="XM_020572896.1"/>
</dbReference>
<proteinExistence type="predicted"/>
<dbReference type="Proteomes" id="UP000001396">
    <property type="component" value="Unassembled WGS sequence"/>
</dbReference>
<accession>D3B0S9</accession>
<organism evidence="1 2">
    <name type="scientific">Heterostelium pallidum (strain ATCC 26659 / Pp 5 / PN500)</name>
    <name type="common">Cellular slime mold</name>
    <name type="synonym">Polysphondylium pallidum</name>
    <dbReference type="NCBI Taxonomy" id="670386"/>
    <lineage>
        <taxon>Eukaryota</taxon>
        <taxon>Amoebozoa</taxon>
        <taxon>Evosea</taxon>
        <taxon>Eumycetozoa</taxon>
        <taxon>Dictyostelia</taxon>
        <taxon>Acytosteliales</taxon>
        <taxon>Acytosteliaceae</taxon>
        <taxon>Heterostelium</taxon>
    </lineage>
</organism>
<protein>
    <submittedName>
        <fullName evidence="1">Uncharacterized protein</fullName>
    </submittedName>
</protein>
<gene>
    <name evidence="1" type="ORF">PPL_01896</name>
</gene>
<keyword evidence="2" id="KW-1185">Reference proteome</keyword>
<reference evidence="1 2" key="1">
    <citation type="journal article" date="2011" name="Genome Res.">
        <title>Phylogeny-wide analysis of social amoeba genomes highlights ancient origins for complex intercellular communication.</title>
        <authorList>
            <person name="Heidel A.J."/>
            <person name="Lawal H.M."/>
            <person name="Felder M."/>
            <person name="Schilde C."/>
            <person name="Helps N.R."/>
            <person name="Tunggal B."/>
            <person name="Rivero F."/>
            <person name="John U."/>
            <person name="Schleicher M."/>
            <person name="Eichinger L."/>
            <person name="Platzer M."/>
            <person name="Noegel A.A."/>
            <person name="Schaap P."/>
            <person name="Gloeckner G."/>
        </authorList>
    </citation>
    <scope>NUCLEOTIDE SEQUENCE [LARGE SCALE GENOMIC DNA]</scope>
    <source>
        <strain evidence="2">ATCC 26659 / Pp 5 / PN500</strain>
    </source>
</reference>
<evidence type="ECO:0000313" key="2">
    <source>
        <dbReference type="Proteomes" id="UP000001396"/>
    </source>
</evidence>
<name>D3B0S9_HETP5</name>
<dbReference type="InParanoid" id="D3B0S9"/>
<sequence length="243" mass="27561">MSASTFDEVPIDLSKLFPNIESLKLNHIYHRLARATKTGPLFEPKSILSRLTEFRHLSITNEEKTTNNQQTNRSFLTEYLTENSTTSTVFKLDIASIGHRLETIKIIGEVSLFNQLFSVIEQLVCLKRLSIPSKELSLSNLKLLLQSTSLVHLTTLLKICDYAKKEGEESLLLNLLEVSSGFQDIRFICYKTTLQQQIINNFTLLNNVTVSFINECKHKQPKQTTKPLSTCTDDGTTTIVSFD</sequence>
<dbReference type="AlphaFoldDB" id="D3B0S9"/>